<feature type="region of interest" description="Disordered" evidence="1">
    <location>
        <begin position="1"/>
        <end position="20"/>
    </location>
</feature>
<dbReference type="VEuPathDB" id="FungiDB:I7I51_01809"/>
<name>A0A8A1MDR0_AJECA</name>
<evidence type="ECO:0000313" key="3">
    <source>
        <dbReference type="Proteomes" id="UP000663671"/>
    </source>
</evidence>
<dbReference type="EMBL" id="CP069114">
    <property type="protein sequence ID" value="QSS64738.1"/>
    <property type="molecule type" value="Genomic_DNA"/>
</dbReference>
<organism evidence="2 3">
    <name type="scientific">Ajellomyces capsulatus</name>
    <name type="common">Darling's disease fungus</name>
    <name type="synonym">Histoplasma capsulatum</name>
    <dbReference type="NCBI Taxonomy" id="5037"/>
    <lineage>
        <taxon>Eukaryota</taxon>
        <taxon>Fungi</taxon>
        <taxon>Dikarya</taxon>
        <taxon>Ascomycota</taxon>
        <taxon>Pezizomycotina</taxon>
        <taxon>Eurotiomycetes</taxon>
        <taxon>Eurotiomycetidae</taxon>
        <taxon>Onygenales</taxon>
        <taxon>Ajellomycetaceae</taxon>
        <taxon>Histoplasma</taxon>
    </lineage>
</organism>
<dbReference type="AlphaFoldDB" id="A0A8A1MDR0"/>
<sequence length="125" mass="13973">METKSSMSAKRSKGKSPQRMTVLKRGLEGQTAMELNCGAQYKSAGLAACTNNGFGPKVTPHKLQTHLVRSKNSCASEQNWPETLLYQYGRGRLPLSHFRFLTISREEWKMDVRGVVVTLRSPSSK</sequence>
<accession>A0A8A1MDR0</accession>
<protein>
    <submittedName>
        <fullName evidence="2">Uncharacterized protein</fullName>
    </submittedName>
</protein>
<proteinExistence type="predicted"/>
<dbReference type="Proteomes" id="UP000663671">
    <property type="component" value="Chromosome 1"/>
</dbReference>
<evidence type="ECO:0000313" key="2">
    <source>
        <dbReference type="EMBL" id="QSS64738.1"/>
    </source>
</evidence>
<evidence type="ECO:0000256" key="1">
    <source>
        <dbReference type="SAM" id="MobiDB-lite"/>
    </source>
</evidence>
<reference evidence="2" key="1">
    <citation type="submission" date="2021-01" db="EMBL/GenBank/DDBJ databases">
        <title>Chromosome-level genome assembly of a human fungal pathogen reveals clustering of transcriptionally co-regulated genes.</title>
        <authorList>
            <person name="Voorhies M."/>
            <person name="Cohen S."/>
            <person name="Shea T.P."/>
            <person name="Petrus S."/>
            <person name="Munoz J.F."/>
            <person name="Poplawski S."/>
            <person name="Goldman W.E."/>
            <person name="Michael T."/>
            <person name="Cuomo C.A."/>
            <person name="Sil A."/>
            <person name="Beyhan S."/>
        </authorList>
    </citation>
    <scope>NUCLEOTIDE SEQUENCE</scope>
    <source>
        <strain evidence="2">WU24</strain>
    </source>
</reference>
<gene>
    <name evidence="2" type="ORF">I7I51_01809</name>
</gene>